<keyword evidence="1" id="KW-0472">Membrane</keyword>
<comment type="caution">
    <text evidence="2">The sequence shown here is derived from an EMBL/GenBank/DDBJ whole genome shotgun (WGS) entry which is preliminary data.</text>
</comment>
<sequence>MKWGVFSVQCEEKVHASLLDLLERSTHSQLMRYVLLFFFVSLSGLFGAELKPGEYMLEMTVPGVEPTEIFIVPGRLSIEKGEIRFQTGQGGIKGMSFKGRLVGEKLIIYYTTESDEGVETYHLMGSLIEGEDGVLAKGKLGLYRNHDDPVQSEWRLLSKTFYKK</sequence>
<organism evidence="2 3">
    <name type="scientific">Rubritalea halochordaticola</name>
    <dbReference type="NCBI Taxonomy" id="714537"/>
    <lineage>
        <taxon>Bacteria</taxon>
        <taxon>Pseudomonadati</taxon>
        <taxon>Verrucomicrobiota</taxon>
        <taxon>Verrucomicrobiia</taxon>
        <taxon>Verrucomicrobiales</taxon>
        <taxon>Rubritaleaceae</taxon>
        <taxon>Rubritalea</taxon>
    </lineage>
</organism>
<gene>
    <name evidence="2" type="ORF">Rhal01_01959</name>
</gene>
<dbReference type="Proteomes" id="UP001424741">
    <property type="component" value="Unassembled WGS sequence"/>
</dbReference>
<protein>
    <submittedName>
        <fullName evidence="2">Uncharacterized protein</fullName>
    </submittedName>
</protein>
<evidence type="ECO:0000313" key="2">
    <source>
        <dbReference type="EMBL" id="GAA5495780.1"/>
    </source>
</evidence>
<accession>A0ABP9UZI1</accession>
<name>A0ABP9UZI1_9BACT</name>
<keyword evidence="1" id="KW-1133">Transmembrane helix</keyword>
<keyword evidence="3" id="KW-1185">Reference proteome</keyword>
<proteinExistence type="predicted"/>
<evidence type="ECO:0000256" key="1">
    <source>
        <dbReference type="SAM" id="Phobius"/>
    </source>
</evidence>
<evidence type="ECO:0000313" key="3">
    <source>
        <dbReference type="Proteomes" id="UP001424741"/>
    </source>
</evidence>
<feature type="transmembrane region" description="Helical" evidence="1">
    <location>
        <begin position="30"/>
        <end position="50"/>
    </location>
</feature>
<reference evidence="2 3" key="1">
    <citation type="submission" date="2024-02" db="EMBL/GenBank/DDBJ databases">
        <title>Rubritalea halochordaticola NBRC 107102.</title>
        <authorList>
            <person name="Ichikawa N."/>
            <person name="Katano-Makiyama Y."/>
            <person name="Hidaka K."/>
        </authorList>
    </citation>
    <scope>NUCLEOTIDE SEQUENCE [LARGE SCALE GENOMIC DNA]</scope>
    <source>
        <strain evidence="2 3">NBRC 107102</strain>
    </source>
</reference>
<dbReference type="EMBL" id="BAABRL010000005">
    <property type="protein sequence ID" value="GAA5495780.1"/>
    <property type="molecule type" value="Genomic_DNA"/>
</dbReference>
<keyword evidence="1" id="KW-0812">Transmembrane</keyword>